<accession>A0AC35FE82</accession>
<name>A0AC35FE82_9BILA</name>
<protein>
    <submittedName>
        <fullName evidence="2">Uncharacterized protein</fullName>
    </submittedName>
</protein>
<sequence length="80" mass="9076">MLPSLSCKNITFIEKGNNQVKTAKKWKKDVFKNLFYPNNISHKELLAMKTFEYQPNLVEVVEALGKEGLAAYGILSVNDN</sequence>
<proteinExistence type="predicted"/>
<reference evidence="2" key="1">
    <citation type="submission" date="2022-11" db="UniProtKB">
        <authorList>
            <consortium name="WormBaseParasite"/>
        </authorList>
    </citation>
    <scope>IDENTIFICATION</scope>
</reference>
<evidence type="ECO:0000313" key="1">
    <source>
        <dbReference type="Proteomes" id="UP000887580"/>
    </source>
</evidence>
<dbReference type="WBParaSite" id="PS1159_v2.g16736.t1">
    <property type="protein sequence ID" value="PS1159_v2.g16736.t1"/>
    <property type="gene ID" value="PS1159_v2.g16736"/>
</dbReference>
<organism evidence="1 2">
    <name type="scientific">Panagrolaimus sp. PS1159</name>
    <dbReference type="NCBI Taxonomy" id="55785"/>
    <lineage>
        <taxon>Eukaryota</taxon>
        <taxon>Metazoa</taxon>
        <taxon>Ecdysozoa</taxon>
        <taxon>Nematoda</taxon>
        <taxon>Chromadorea</taxon>
        <taxon>Rhabditida</taxon>
        <taxon>Tylenchina</taxon>
        <taxon>Panagrolaimomorpha</taxon>
        <taxon>Panagrolaimoidea</taxon>
        <taxon>Panagrolaimidae</taxon>
        <taxon>Panagrolaimus</taxon>
    </lineage>
</organism>
<evidence type="ECO:0000313" key="2">
    <source>
        <dbReference type="WBParaSite" id="PS1159_v2.g16736.t1"/>
    </source>
</evidence>
<dbReference type="Proteomes" id="UP000887580">
    <property type="component" value="Unplaced"/>
</dbReference>